<accession>A0A6M3JDR8</accession>
<reference evidence="1" key="1">
    <citation type="submission" date="2020-03" db="EMBL/GenBank/DDBJ databases">
        <title>The deep terrestrial virosphere.</title>
        <authorList>
            <person name="Holmfeldt K."/>
            <person name="Nilsson E."/>
            <person name="Simone D."/>
            <person name="Lopez-Fernandez M."/>
            <person name="Wu X."/>
            <person name="de Brujin I."/>
            <person name="Lundin D."/>
            <person name="Andersson A."/>
            <person name="Bertilsson S."/>
            <person name="Dopson M."/>
        </authorList>
    </citation>
    <scope>NUCLEOTIDE SEQUENCE</scope>
    <source>
        <strain evidence="3">MM415A00131</strain>
        <strain evidence="1">MM415B00138</strain>
        <strain evidence="2">TM448B00456</strain>
    </source>
</reference>
<dbReference type="AlphaFoldDB" id="A0A6M3JDR8"/>
<gene>
    <name evidence="3" type="ORF">MM415A00131_0023</name>
    <name evidence="1" type="ORF">MM415B00138_0070</name>
    <name evidence="2" type="ORF">TM448B00456_0003</name>
</gene>
<dbReference type="EMBL" id="MT145193">
    <property type="protein sequence ID" value="QJI05005.1"/>
    <property type="molecule type" value="Genomic_DNA"/>
</dbReference>
<sequence>MKKYISLILALLLVPVVLFAQMLGGTLINKNKKTQNWQAKRPRISWVEIVDKPTTFVPEKVTLDVAYEPKNANIQEHIKLYSNTEGERESVVVLLKTVYNSTIDLADVDGLTFSADANSTYIIEVFLVWSASSTGIGIKVSATATNSPTVQAGHFVSQAINGTPDGSAWNDNDVVITTSSSPFVSNNIGKVEAVLKTAESASVWKLRFAAETKGTISIQAGSTLRYRKVATEVAIQPIIIK</sequence>
<evidence type="ECO:0000313" key="2">
    <source>
        <dbReference type="EMBL" id="QJH95522.1"/>
    </source>
</evidence>
<dbReference type="EMBL" id="MT141578">
    <property type="protein sequence ID" value="QJA68020.1"/>
    <property type="molecule type" value="Genomic_DNA"/>
</dbReference>
<protein>
    <submittedName>
        <fullName evidence="1">Uncharacterized protein</fullName>
    </submittedName>
</protein>
<name>A0A6M3JDR8_9ZZZZ</name>
<evidence type="ECO:0000313" key="3">
    <source>
        <dbReference type="EMBL" id="QJI05005.1"/>
    </source>
</evidence>
<evidence type="ECO:0000313" key="1">
    <source>
        <dbReference type="EMBL" id="QJA68020.1"/>
    </source>
</evidence>
<dbReference type="EMBL" id="MT144622">
    <property type="protein sequence ID" value="QJH95522.1"/>
    <property type="molecule type" value="Genomic_DNA"/>
</dbReference>
<organism evidence="1">
    <name type="scientific">viral metagenome</name>
    <dbReference type="NCBI Taxonomy" id="1070528"/>
    <lineage>
        <taxon>unclassified sequences</taxon>
        <taxon>metagenomes</taxon>
        <taxon>organismal metagenomes</taxon>
    </lineage>
</organism>
<proteinExistence type="predicted"/>